<evidence type="ECO:0000256" key="6">
    <source>
        <dbReference type="ARBA" id="ARBA00022786"/>
    </source>
</evidence>
<evidence type="ECO:0000256" key="5">
    <source>
        <dbReference type="ARBA" id="ARBA00022771"/>
    </source>
</evidence>
<evidence type="ECO:0000256" key="9">
    <source>
        <dbReference type="SAM" id="MobiDB-lite"/>
    </source>
</evidence>
<dbReference type="InterPro" id="IPR001841">
    <property type="entry name" value="Znf_RING"/>
</dbReference>
<keyword evidence="6" id="KW-0833">Ubl conjugation pathway</keyword>
<evidence type="ECO:0000256" key="7">
    <source>
        <dbReference type="ARBA" id="ARBA00022833"/>
    </source>
</evidence>
<evidence type="ECO:0000256" key="4">
    <source>
        <dbReference type="ARBA" id="ARBA00022723"/>
    </source>
</evidence>
<evidence type="ECO:0000256" key="2">
    <source>
        <dbReference type="ARBA" id="ARBA00012483"/>
    </source>
</evidence>
<comment type="catalytic activity">
    <reaction evidence="1">
        <text>S-ubiquitinyl-[E2 ubiquitin-conjugating enzyme]-L-cysteine + [acceptor protein]-L-lysine = [E2 ubiquitin-conjugating enzyme]-L-cysteine + N(6)-ubiquitinyl-[acceptor protein]-L-lysine.</text>
        <dbReference type="EC" id="2.3.2.27"/>
    </reaction>
</comment>
<dbReference type="GO" id="GO:0008270">
    <property type="term" value="F:zinc ion binding"/>
    <property type="evidence" value="ECO:0007669"/>
    <property type="project" value="UniProtKB-KW"/>
</dbReference>
<keyword evidence="12" id="KW-1185">Reference proteome</keyword>
<dbReference type="PROSITE" id="PS50089">
    <property type="entry name" value="ZF_RING_2"/>
    <property type="match status" value="1"/>
</dbReference>
<accession>A0AAD8KXJ1</accession>
<dbReference type="FunFam" id="3.30.40.10:FF:000022">
    <property type="entry name" value="E3 ubiquitin-protein ligase RING1-like"/>
    <property type="match status" value="1"/>
</dbReference>
<feature type="compositionally biased region" description="Polar residues" evidence="9">
    <location>
        <begin position="460"/>
        <end position="474"/>
    </location>
</feature>
<dbReference type="EC" id="2.3.2.27" evidence="2"/>
<keyword evidence="5 8" id="KW-0863">Zinc-finger</keyword>
<dbReference type="PANTHER" id="PTHR15710:SF22">
    <property type="entry name" value="RING-TYPE E3 UBIQUITIN TRANSFERASE"/>
    <property type="match status" value="1"/>
</dbReference>
<dbReference type="EMBL" id="JAUHHV010000003">
    <property type="protein sequence ID" value="KAK1429041.1"/>
    <property type="molecule type" value="Genomic_DNA"/>
</dbReference>
<dbReference type="GO" id="GO:0061630">
    <property type="term" value="F:ubiquitin protein ligase activity"/>
    <property type="evidence" value="ECO:0007669"/>
    <property type="project" value="UniProtKB-EC"/>
</dbReference>
<evidence type="ECO:0000259" key="10">
    <source>
        <dbReference type="PROSITE" id="PS50089"/>
    </source>
</evidence>
<evidence type="ECO:0000256" key="3">
    <source>
        <dbReference type="ARBA" id="ARBA00022679"/>
    </source>
</evidence>
<proteinExistence type="predicted"/>
<comment type="caution">
    <text evidence="11">The sequence shown here is derived from an EMBL/GenBank/DDBJ whole genome shotgun (WGS) entry which is preliminary data.</text>
</comment>
<dbReference type="Gene3D" id="3.30.40.10">
    <property type="entry name" value="Zinc/RING finger domain, C3HC4 (zinc finger)"/>
    <property type="match status" value="1"/>
</dbReference>
<evidence type="ECO:0000256" key="8">
    <source>
        <dbReference type="PROSITE-ProRule" id="PRU00175"/>
    </source>
</evidence>
<sequence length="495" mass="54709">MHAMEMPAAKGEVTGEADYELSNGDVDINAEGLSSFPAICGFQPHLVIAGTPNTTTEDDDGLFFYAELGPVATGCLLLGSTQRTNCKCASKHYGKTTKLIVPFKLYFKELRPWFIYETKGSWEDNKQMEEGSESMGYWCHECSRAVETITEAETIKCSLCHSGFVEELDSARSDHHHHHPGDSESDRSLSLWAPILLGMISNPNRRRRFRQIESDDNNNENDDHNDPELDREMDSIVRRRRRSSASILQILQGIRAGITTESNNNNIHNNNNSNNHERVILINSFNQTIIVQGGGGSGPINTGGPPPNQPIGSLGDYFVGPGLELLLQHLAENDPARYGTPPTKKEAVVALPMVEITEESVQCSVCLEEFDVGNEAKELPCKHKFHGDCIIPWLDLHSSCPVCRFQLPADESKPERDREASREITVNRLEHENGELGRLSVTVPLPWPFSSLFSSTSGAQMTTNPNLTMISSTPHGLRSGSEPTSHEDSEGEGDI</sequence>
<organism evidence="11 12">
    <name type="scientific">Tagetes erecta</name>
    <name type="common">African marigold</name>
    <dbReference type="NCBI Taxonomy" id="13708"/>
    <lineage>
        <taxon>Eukaryota</taxon>
        <taxon>Viridiplantae</taxon>
        <taxon>Streptophyta</taxon>
        <taxon>Embryophyta</taxon>
        <taxon>Tracheophyta</taxon>
        <taxon>Spermatophyta</taxon>
        <taxon>Magnoliopsida</taxon>
        <taxon>eudicotyledons</taxon>
        <taxon>Gunneridae</taxon>
        <taxon>Pentapetalae</taxon>
        <taxon>asterids</taxon>
        <taxon>campanulids</taxon>
        <taxon>Asterales</taxon>
        <taxon>Asteraceae</taxon>
        <taxon>Asteroideae</taxon>
        <taxon>Heliantheae alliance</taxon>
        <taxon>Tageteae</taxon>
        <taxon>Tagetes</taxon>
    </lineage>
</organism>
<keyword evidence="7" id="KW-0862">Zinc</keyword>
<feature type="region of interest" description="Disordered" evidence="9">
    <location>
        <begin position="211"/>
        <end position="231"/>
    </location>
</feature>
<dbReference type="GO" id="GO:0005737">
    <property type="term" value="C:cytoplasm"/>
    <property type="evidence" value="ECO:0007669"/>
    <property type="project" value="TreeGrafter"/>
</dbReference>
<dbReference type="Pfam" id="PF13639">
    <property type="entry name" value="zf-RING_2"/>
    <property type="match status" value="1"/>
</dbReference>
<dbReference type="PANTHER" id="PTHR15710">
    <property type="entry name" value="E3 UBIQUITIN-PROTEIN LIGASE PRAJA"/>
    <property type="match status" value="1"/>
</dbReference>
<keyword evidence="3" id="KW-0808">Transferase</keyword>
<evidence type="ECO:0000313" key="12">
    <source>
        <dbReference type="Proteomes" id="UP001229421"/>
    </source>
</evidence>
<name>A0AAD8KXJ1_TARER</name>
<dbReference type="InterPro" id="IPR039525">
    <property type="entry name" value="RNF126-like_zinc-ribbon"/>
</dbReference>
<gene>
    <name evidence="11" type="ORF">QVD17_11240</name>
</gene>
<dbReference type="Pfam" id="PF14369">
    <property type="entry name" value="Zn_ribbon_19"/>
    <property type="match status" value="1"/>
</dbReference>
<feature type="compositionally biased region" description="Basic and acidic residues" evidence="9">
    <location>
        <begin position="221"/>
        <end position="231"/>
    </location>
</feature>
<dbReference type="InterPro" id="IPR013083">
    <property type="entry name" value="Znf_RING/FYVE/PHD"/>
</dbReference>
<evidence type="ECO:0000256" key="1">
    <source>
        <dbReference type="ARBA" id="ARBA00000900"/>
    </source>
</evidence>
<reference evidence="11" key="1">
    <citation type="journal article" date="2023" name="bioRxiv">
        <title>Improved chromosome-level genome assembly for marigold (Tagetes erecta).</title>
        <authorList>
            <person name="Jiang F."/>
            <person name="Yuan L."/>
            <person name="Wang S."/>
            <person name="Wang H."/>
            <person name="Xu D."/>
            <person name="Wang A."/>
            <person name="Fan W."/>
        </authorList>
    </citation>
    <scope>NUCLEOTIDE SEQUENCE</scope>
    <source>
        <strain evidence="11">WSJ</strain>
        <tissue evidence="11">Leaf</tissue>
    </source>
</reference>
<dbReference type="SUPFAM" id="SSF57850">
    <property type="entry name" value="RING/U-box"/>
    <property type="match status" value="1"/>
</dbReference>
<dbReference type="Proteomes" id="UP001229421">
    <property type="component" value="Unassembled WGS sequence"/>
</dbReference>
<evidence type="ECO:0000313" key="11">
    <source>
        <dbReference type="EMBL" id="KAK1429041.1"/>
    </source>
</evidence>
<keyword evidence="4" id="KW-0479">Metal-binding</keyword>
<feature type="region of interest" description="Disordered" evidence="9">
    <location>
        <begin position="460"/>
        <end position="495"/>
    </location>
</feature>
<dbReference type="AlphaFoldDB" id="A0AAD8KXJ1"/>
<dbReference type="SMART" id="SM00184">
    <property type="entry name" value="RING"/>
    <property type="match status" value="1"/>
</dbReference>
<dbReference type="GO" id="GO:0016567">
    <property type="term" value="P:protein ubiquitination"/>
    <property type="evidence" value="ECO:0007669"/>
    <property type="project" value="TreeGrafter"/>
</dbReference>
<protein>
    <recommendedName>
        <fullName evidence="2">RING-type E3 ubiquitin transferase</fullName>
        <ecNumber evidence="2">2.3.2.27</ecNumber>
    </recommendedName>
</protein>
<feature type="domain" description="RING-type" evidence="10">
    <location>
        <begin position="363"/>
        <end position="404"/>
    </location>
</feature>